<gene>
    <name evidence="2" type="ORF">PGO_000145</name>
</gene>
<feature type="transmembrane region" description="Helical" evidence="1">
    <location>
        <begin position="195"/>
        <end position="215"/>
    </location>
</feature>
<keyword evidence="1" id="KW-0472">Membrane</keyword>
<keyword evidence="1" id="KW-0812">Transmembrane</keyword>
<name>A0A1Y1JR14_PLAGO</name>
<keyword evidence="1" id="KW-1133">Transmembrane helix</keyword>
<dbReference type="AlphaFoldDB" id="A0A1Y1JR14"/>
<comment type="caution">
    <text evidence="2">The sequence shown here is derived from an EMBL/GenBank/DDBJ whole genome shotgun (WGS) entry which is preliminary data.</text>
</comment>
<dbReference type="EMBL" id="BDQF01000030">
    <property type="protein sequence ID" value="GAW83928.1"/>
    <property type="molecule type" value="Genomic_DNA"/>
</dbReference>
<dbReference type="GeneID" id="39744736"/>
<sequence>MLANMPCYNNVNYFPKCKKIIDHITDDLGGTDSTDGFYVTHKIEKNIFDQKYCGIAMSYIREIDYYSDSHYVTKESGFLYLLYWLYDKISKDQENNVHKVYVALLKAHKTDYKSSCCEEYEKYTISKEDINGIDKMYSMYECLNKVKNKDGSSETDSFCKAVAAFINNYNTEIHSGAAESQNSTLLNECQNNNRIPTIIIIIIGLLISVAFLILYKTPLGSRFRSLLEKKKNYWNTIDLETNNIQPPNITECDKNYNKYDILYHCD</sequence>
<proteinExistence type="predicted"/>
<keyword evidence="3" id="KW-1185">Reference proteome</keyword>
<dbReference type="RefSeq" id="XP_028546517.1">
    <property type="nucleotide sequence ID" value="XM_028690716.1"/>
</dbReference>
<dbReference type="Proteomes" id="UP000195521">
    <property type="component" value="Unassembled WGS sequence"/>
</dbReference>
<evidence type="ECO:0000313" key="2">
    <source>
        <dbReference type="EMBL" id="GAW83928.1"/>
    </source>
</evidence>
<accession>A0A1Y1JR14</accession>
<organism evidence="2 3">
    <name type="scientific">Plasmodium gonderi</name>
    <dbReference type="NCBI Taxonomy" id="77519"/>
    <lineage>
        <taxon>Eukaryota</taxon>
        <taxon>Sar</taxon>
        <taxon>Alveolata</taxon>
        <taxon>Apicomplexa</taxon>
        <taxon>Aconoidasida</taxon>
        <taxon>Haemosporida</taxon>
        <taxon>Plasmodiidae</taxon>
        <taxon>Plasmodium</taxon>
        <taxon>Plasmodium (Plasmodium)</taxon>
    </lineage>
</organism>
<evidence type="ECO:0000313" key="3">
    <source>
        <dbReference type="Proteomes" id="UP000195521"/>
    </source>
</evidence>
<protein>
    <submittedName>
        <fullName evidence="2">Variable surface protein</fullName>
    </submittedName>
</protein>
<reference evidence="3" key="1">
    <citation type="submission" date="2017-04" db="EMBL/GenBank/DDBJ databases">
        <title>Plasmodium gonderi genome.</title>
        <authorList>
            <person name="Arisue N."/>
            <person name="Honma H."/>
            <person name="Kawai S."/>
            <person name="Tougan T."/>
            <person name="Tanabe K."/>
            <person name="Horii T."/>
        </authorList>
    </citation>
    <scope>NUCLEOTIDE SEQUENCE [LARGE SCALE GENOMIC DNA]</scope>
    <source>
        <strain evidence="3">ATCC 30045</strain>
    </source>
</reference>
<evidence type="ECO:0000256" key="1">
    <source>
        <dbReference type="SAM" id="Phobius"/>
    </source>
</evidence>